<evidence type="ECO:0000256" key="8">
    <source>
        <dbReference type="ARBA" id="ARBA00038159"/>
    </source>
</evidence>
<name>A0A642UTG5_DIURU</name>
<comment type="function">
    <text evidence="7">May be involved in telomere capping.</text>
</comment>
<evidence type="ECO:0000256" key="11">
    <source>
        <dbReference type="SAM" id="SignalP"/>
    </source>
</evidence>
<dbReference type="GO" id="GO:0016020">
    <property type="term" value="C:membrane"/>
    <property type="evidence" value="ECO:0007669"/>
    <property type="project" value="UniProtKB-SubCell"/>
</dbReference>
<keyword evidence="2 10" id="KW-0812">Transmembrane</keyword>
<dbReference type="OMA" id="WGTIDPQ"/>
<dbReference type="VEuPathDB" id="FungiDB:DIURU_001530"/>
<comment type="subcellular location">
    <subcellularLocation>
        <location evidence="1">Membrane</location>
        <topology evidence="1">Single-pass type I membrane protein</topology>
    </subcellularLocation>
</comment>
<dbReference type="InterPro" id="IPR016186">
    <property type="entry name" value="C-type_lectin-like/link_sf"/>
</dbReference>
<dbReference type="SUPFAM" id="SSF56436">
    <property type="entry name" value="C-type lectin-like"/>
    <property type="match status" value="1"/>
</dbReference>
<accession>A0A642UTG5</accession>
<dbReference type="OrthoDB" id="5573651at2759"/>
<evidence type="ECO:0000256" key="6">
    <source>
        <dbReference type="ARBA" id="ARBA00023180"/>
    </source>
</evidence>
<evidence type="ECO:0000313" key="13">
    <source>
        <dbReference type="EMBL" id="KAA8905102.1"/>
    </source>
</evidence>
<dbReference type="Gene3D" id="3.10.100.10">
    <property type="entry name" value="Mannose-Binding Protein A, subunit A"/>
    <property type="match status" value="1"/>
</dbReference>
<evidence type="ECO:0000256" key="9">
    <source>
        <dbReference type="ARBA" id="ARBA00039865"/>
    </source>
</evidence>
<keyword evidence="14" id="KW-1185">Reference proteome</keyword>
<evidence type="ECO:0000256" key="7">
    <source>
        <dbReference type="ARBA" id="ARBA00037703"/>
    </source>
</evidence>
<evidence type="ECO:0000313" key="14">
    <source>
        <dbReference type="Proteomes" id="UP000449547"/>
    </source>
</evidence>
<protein>
    <recommendedName>
        <fullName evidence="9">Maintenance of telomere capping protein 6</fullName>
    </recommendedName>
</protein>
<comment type="caution">
    <text evidence="13">The sequence shown here is derived from an EMBL/GenBank/DDBJ whole genome shotgun (WGS) entry which is preliminary data.</text>
</comment>
<dbReference type="CDD" id="cd00037">
    <property type="entry name" value="CLECT"/>
    <property type="match status" value="1"/>
</dbReference>
<keyword evidence="6" id="KW-0325">Glycoprotein</keyword>
<dbReference type="Pfam" id="PF25506">
    <property type="entry name" value="TIM-barrel_MTC6"/>
    <property type="match status" value="1"/>
</dbReference>
<dbReference type="InterPro" id="IPR051008">
    <property type="entry name" value="Telomere_Capping_Maintenance"/>
</dbReference>
<evidence type="ECO:0000256" key="1">
    <source>
        <dbReference type="ARBA" id="ARBA00004479"/>
    </source>
</evidence>
<evidence type="ECO:0000256" key="5">
    <source>
        <dbReference type="ARBA" id="ARBA00023136"/>
    </source>
</evidence>
<dbReference type="InterPro" id="IPR016187">
    <property type="entry name" value="CTDL_fold"/>
</dbReference>
<evidence type="ECO:0000256" key="3">
    <source>
        <dbReference type="ARBA" id="ARBA00022729"/>
    </source>
</evidence>
<keyword evidence="3 11" id="KW-0732">Signal</keyword>
<proteinExistence type="inferred from homology"/>
<reference evidence="13 14" key="1">
    <citation type="submission" date="2019-07" db="EMBL/GenBank/DDBJ databases">
        <title>Genome assembly of two rare yeast pathogens: Diutina rugosa and Trichomonascus ciferrii.</title>
        <authorList>
            <person name="Mixao V."/>
            <person name="Saus E."/>
            <person name="Hansen A."/>
            <person name="Lass-Flor C."/>
            <person name="Gabaldon T."/>
        </authorList>
    </citation>
    <scope>NUCLEOTIDE SEQUENCE [LARGE SCALE GENOMIC DNA]</scope>
    <source>
        <strain evidence="13 14">CBS 613</strain>
    </source>
</reference>
<evidence type="ECO:0000259" key="12">
    <source>
        <dbReference type="Pfam" id="PF25506"/>
    </source>
</evidence>
<sequence length="535" mass="61097">MIPCHWWLFWMATAWAYTFNITYAPWPEVSDRQDVALRSERDLTRPVPINLLSHIGINLTSVVFAKSGVSSQSMTEVSNLLTTGVQAYTVNLYWNEFSEKWQLCPVPYDVGGGAIDSSWDCSVDITVNDLLMEFSNYCSRTNTEWDSTVLRMTVRLYDLPKRNTSLPVATDVAVGNNSLAASFAPMKQWMYTPHDLDNVTANASHYVNVSTFPTFDTFVLTDLKRMIVSVDQDHVSNMTHGYNFTDADKQLLFTSSSTASTIIYNANPELSEQCRDINNGSLSFTPVKDALYYITDYGMTPFTQEEVNNYLRCGFSPLISNITSVSAMEQFYPFGFWSWSAGQPVLSGERFSTDQGNNDPIEAYNCVALYEGGYAVSDCYNQYYYACQSRIDGRRWHVSPKDDKRSYFDGYKDDVCPNGYEFSIPRSPWDLQNLNQVLLQQQIDFPIWVDMNEITVPDCFVTGGPYAQCPYKRVFTRKQLVKSIAPSFVVSAFLLLLVILEKFVRLNPIQTNRKAYWRRVINEFNENHDYEGVPS</sequence>
<feature type="transmembrane region" description="Helical" evidence="10">
    <location>
        <begin position="484"/>
        <end position="504"/>
    </location>
</feature>
<dbReference type="Proteomes" id="UP000449547">
    <property type="component" value="Unassembled WGS sequence"/>
</dbReference>
<dbReference type="GeneID" id="54780183"/>
<keyword evidence="5 10" id="KW-0472">Membrane</keyword>
<dbReference type="AlphaFoldDB" id="A0A642UTG5"/>
<dbReference type="EMBL" id="SWFT01000050">
    <property type="protein sequence ID" value="KAA8905102.1"/>
    <property type="molecule type" value="Genomic_DNA"/>
</dbReference>
<comment type="similarity">
    <text evidence="8">Belongs to the MTC6 family.</text>
</comment>
<gene>
    <name evidence="13" type="ORF">DIURU_001530</name>
</gene>
<dbReference type="PANTHER" id="PTHR35518">
    <property type="entry name" value="MAINTENANCE OF TELOMOERE CAPPING"/>
    <property type="match status" value="1"/>
</dbReference>
<feature type="chain" id="PRO_5024934978" description="Maintenance of telomere capping protein 6" evidence="11">
    <location>
        <begin position="17"/>
        <end position="535"/>
    </location>
</feature>
<feature type="domain" description="MTC6 partial TIM-barrel" evidence="12">
    <location>
        <begin position="27"/>
        <end position="340"/>
    </location>
</feature>
<evidence type="ECO:0000256" key="4">
    <source>
        <dbReference type="ARBA" id="ARBA00022989"/>
    </source>
</evidence>
<evidence type="ECO:0000256" key="10">
    <source>
        <dbReference type="SAM" id="Phobius"/>
    </source>
</evidence>
<organism evidence="13 14">
    <name type="scientific">Diutina rugosa</name>
    <name type="common">Yeast</name>
    <name type="synonym">Candida rugosa</name>
    <dbReference type="NCBI Taxonomy" id="5481"/>
    <lineage>
        <taxon>Eukaryota</taxon>
        <taxon>Fungi</taxon>
        <taxon>Dikarya</taxon>
        <taxon>Ascomycota</taxon>
        <taxon>Saccharomycotina</taxon>
        <taxon>Pichiomycetes</taxon>
        <taxon>Debaryomycetaceae</taxon>
        <taxon>Diutina</taxon>
    </lineage>
</organism>
<dbReference type="PANTHER" id="PTHR35518:SF2">
    <property type="entry name" value="MAINTENANCE OF TELOMERE CAPPING PROTEIN 6"/>
    <property type="match status" value="1"/>
</dbReference>
<feature type="signal peptide" evidence="11">
    <location>
        <begin position="1"/>
        <end position="16"/>
    </location>
</feature>
<dbReference type="RefSeq" id="XP_034013488.1">
    <property type="nucleotide sequence ID" value="XM_034154084.1"/>
</dbReference>
<keyword evidence="4 10" id="KW-1133">Transmembrane helix</keyword>
<dbReference type="InterPro" id="IPR057530">
    <property type="entry name" value="TIM-barrel_MTC6"/>
</dbReference>
<evidence type="ECO:0000256" key="2">
    <source>
        <dbReference type="ARBA" id="ARBA00022692"/>
    </source>
</evidence>